<reference evidence="3 4" key="1">
    <citation type="submission" date="2017-01" db="EMBL/GenBank/DDBJ databases">
        <authorList>
            <person name="Mah S.A."/>
            <person name="Swanson W.J."/>
            <person name="Moy G.W."/>
            <person name="Vacquier V.D."/>
        </authorList>
    </citation>
    <scope>NUCLEOTIDE SEQUENCE [LARGE SCALE GENOMIC DNA]</scope>
    <source>
        <strain evidence="3 4">DSM 11589</strain>
    </source>
</reference>
<dbReference type="AlphaFoldDB" id="A0A1N7QDD8"/>
<evidence type="ECO:0000313" key="4">
    <source>
        <dbReference type="Proteomes" id="UP000185678"/>
    </source>
</evidence>
<gene>
    <name evidence="3" type="ORF">SAMN05421779_1176</name>
</gene>
<evidence type="ECO:0000256" key="1">
    <source>
        <dbReference type="SAM" id="MobiDB-lite"/>
    </source>
</evidence>
<dbReference type="RefSeq" id="WP_076402220.1">
    <property type="nucleotide sequence ID" value="NZ_FTOA01000017.1"/>
</dbReference>
<feature type="region of interest" description="Disordered" evidence="1">
    <location>
        <begin position="1"/>
        <end position="42"/>
    </location>
</feature>
<evidence type="ECO:0000256" key="2">
    <source>
        <dbReference type="SAM" id="Phobius"/>
    </source>
</evidence>
<feature type="transmembrane region" description="Helical" evidence="2">
    <location>
        <begin position="257"/>
        <end position="277"/>
    </location>
</feature>
<name>A0A1N7QDD8_9PROT</name>
<keyword evidence="4" id="KW-1185">Reference proteome</keyword>
<dbReference type="EMBL" id="FTOA01000017">
    <property type="protein sequence ID" value="SIT20872.1"/>
    <property type="molecule type" value="Genomic_DNA"/>
</dbReference>
<feature type="transmembrane region" description="Helical" evidence="2">
    <location>
        <begin position="230"/>
        <end position="251"/>
    </location>
</feature>
<keyword evidence="2" id="KW-0812">Transmembrane</keyword>
<keyword evidence="2" id="KW-0472">Membrane</keyword>
<evidence type="ECO:0000313" key="3">
    <source>
        <dbReference type="EMBL" id="SIT20872.1"/>
    </source>
</evidence>
<organism evidence="3 4">
    <name type="scientific">Insolitispirillum peregrinum</name>
    <dbReference type="NCBI Taxonomy" id="80876"/>
    <lineage>
        <taxon>Bacteria</taxon>
        <taxon>Pseudomonadati</taxon>
        <taxon>Pseudomonadota</taxon>
        <taxon>Alphaproteobacteria</taxon>
        <taxon>Rhodospirillales</taxon>
        <taxon>Novispirillaceae</taxon>
        <taxon>Insolitispirillum</taxon>
    </lineage>
</organism>
<sequence>MPVPARPPLLRTPAEMNGGMSPIPGGSSLPPTPMAAAQGGGGLGTAARLHDLSADLRAIHNAMLPSPIHQALNQLGTTPDPSPDLIREALSAILDHAESLLDALVACRLLEPAVDAAAARPGPQTALRDAQHLKGDYENLIGQLAGRLGLGALDSILRADALGRLRGQVRRYRLTRWPARGQPQPPTTATAAAASPPPPPAPEAPASDDSESTVARGWLRHPFALPRRNSAFSLGAAMMAIIMPVCGAWLIPGTPEAMPTWAALIAMTCTATTASILTSPFRWPAKRARAARPAEPPVAPPPAAPQAPTEASSYDLWLHEVKRQGMALSAQGVPVETMDQAALTDWIERSGEEIARLIDKARAQSIAADMQDDGDDGYDQA</sequence>
<proteinExistence type="predicted"/>
<feature type="compositionally biased region" description="Pro residues" evidence="1">
    <location>
        <begin position="294"/>
        <end position="305"/>
    </location>
</feature>
<keyword evidence="2" id="KW-1133">Transmembrane helix</keyword>
<accession>A0A1N7QDD8</accession>
<dbReference type="Proteomes" id="UP000185678">
    <property type="component" value="Unassembled WGS sequence"/>
</dbReference>
<feature type="region of interest" description="Disordered" evidence="1">
    <location>
        <begin position="290"/>
        <end position="311"/>
    </location>
</feature>
<feature type="region of interest" description="Disordered" evidence="1">
    <location>
        <begin position="176"/>
        <end position="213"/>
    </location>
</feature>
<protein>
    <submittedName>
        <fullName evidence="3">Uncharacterized protein</fullName>
    </submittedName>
</protein>